<evidence type="ECO:0000313" key="7">
    <source>
        <dbReference type="Proteomes" id="UP000248916"/>
    </source>
</evidence>
<evidence type="ECO:0000256" key="1">
    <source>
        <dbReference type="ARBA" id="ARBA00009437"/>
    </source>
</evidence>
<dbReference type="Gene3D" id="3.40.190.290">
    <property type="match status" value="1"/>
</dbReference>
<feature type="domain" description="HTH lysR-type" evidence="5">
    <location>
        <begin position="1"/>
        <end position="60"/>
    </location>
</feature>
<evidence type="ECO:0000313" key="6">
    <source>
        <dbReference type="EMBL" id="PZX12394.1"/>
    </source>
</evidence>
<dbReference type="Proteomes" id="UP000248916">
    <property type="component" value="Unassembled WGS sequence"/>
</dbReference>
<proteinExistence type="inferred from homology"/>
<accession>A0A2W7N6B1</accession>
<keyword evidence="7" id="KW-1185">Reference proteome</keyword>
<sequence length="313" mass="34058">MNVQMRQIEAFVVLAEARSFSEAAHRFGLSQPAFSAVIQRMESAMGLRLFHRTSRSVELSAEGHAFLPRAQDLLRSWSSVFDDMADLAAARGGRVTVAALPSLAAGLLSNLAITFRRSHPGVRLDLRDVLHEDVVALVKSGQADFGISVAPPDQPEIEFVPLLQDTFVAIVSREHVLATRGTLTWAMLRDQPLVAMTRATSVRRLMDDAFRKTGLSPMPVCEVNHLATIAGLVASGFGISALPALCLPTVLRPEIAWLPLATPTAWRTLGVLKLRRAPSIAAAAFLSELHHQNPRAVFSEFDAHIRFNPPPAA</sequence>
<name>A0A2W7N6B1_9RHOB</name>
<evidence type="ECO:0000256" key="2">
    <source>
        <dbReference type="ARBA" id="ARBA00023015"/>
    </source>
</evidence>
<dbReference type="Pfam" id="PF03466">
    <property type="entry name" value="LysR_substrate"/>
    <property type="match status" value="1"/>
</dbReference>
<dbReference type="EMBL" id="QKZL01000024">
    <property type="protein sequence ID" value="PZX12394.1"/>
    <property type="molecule type" value="Genomic_DNA"/>
</dbReference>
<dbReference type="Pfam" id="PF00126">
    <property type="entry name" value="HTH_1"/>
    <property type="match status" value="1"/>
</dbReference>
<dbReference type="Gene3D" id="1.10.10.10">
    <property type="entry name" value="Winged helix-like DNA-binding domain superfamily/Winged helix DNA-binding domain"/>
    <property type="match status" value="1"/>
</dbReference>
<keyword evidence="2" id="KW-0805">Transcription regulation</keyword>
<evidence type="ECO:0000256" key="3">
    <source>
        <dbReference type="ARBA" id="ARBA00023125"/>
    </source>
</evidence>
<dbReference type="CDD" id="cd08440">
    <property type="entry name" value="PBP2_LTTR_like_4"/>
    <property type="match status" value="1"/>
</dbReference>
<comment type="similarity">
    <text evidence="1">Belongs to the LysR transcriptional regulatory family.</text>
</comment>
<dbReference type="InterPro" id="IPR005119">
    <property type="entry name" value="LysR_subst-bd"/>
</dbReference>
<dbReference type="SUPFAM" id="SSF53850">
    <property type="entry name" value="Periplasmic binding protein-like II"/>
    <property type="match status" value="1"/>
</dbReference>
<dbReference type="PRINTS" id="PR00039">
    <property type="entry name" value="HTHLYSR"/>
</dbReference>
<gene>
    <name evidence="6" type="ORF">LX81_03652</name>
</gene>
<dbReference type="OrthoDB" id="9815174at2"/>
<dbReference type="SUPFAM" id="SSF46785">
    <property type="entry name" value="Winged helix' DNA-binding domain"/>
    <property type="match status" value="1"/>
</dbReference>
<evidence type="ECO:0000259" key="5">
    <source>
        <dbReference type="PROSITE" id="PS50931"/>
    </source>
</evidence>
<dbReference type="GO" id="GO:0003677">
    <property type="term" value="F:DNA binding"/>
    <property type="evidence" value="ECO:0007669"/>
    <property type="project" value="UniProtKB-KW"/>
</dbReference>
<dbReference type="PROSITE" id="PS50931">
    <property type="entry name" value="HTH_LYSR"/>
    <property type="match status" value="1"/>
</dbReference>
<keyword evidence="3" id="KW-0238">DNA-binding</keyword>
<organism evidence="6 7">
    <name type="scientific">Palleronia aestuarii</name>
    <dbReference type="NCBI Taxonomy" id="568105"/>
    <lineage>
        <taxon>Bacteria</taxon>
        <taxon>Pseudomonadati</taxon>
        <taxon>Pseudomonadota</taxon>
        <taxon>Alphaproteobacteria</taxon>
        <taxon>Rhodobacterales</taxon>
        <taxon>Roseobacteraceae</taxon>
        <taxon>Palleronia</taxon>
    </lineage>
</organism>
<keyword evidence="4" id="KW-0804">Transcription</keyword>
<dbReference type="FunFam" id="1.10.10.10:FF:000001">
    <property type="entry name" value="LysR family transcriptional regulator"/>
    <property type="match status" value="1"/>
</dbReference>
<dbReference type="PANTHER" id="PTHR30419:SF8">
    <property type="entry name" value="NITROGEN ASSIMILATION TRANSCRIPTIONAL ACTIVATOR-RELATED"/>
    <property type="match status" value="1"/>
</dbReference>
<dbReference type="InterPro" id="IPR050950">
    <property type="entry name" value="HTH-type_LysR_regulators"/>
</dbReference>
<dbReference type="InterPro" id="IPR036390">
    <property type="entry name" value="WH_DNA-bd_sf"/>
</dbReference>
<protein>
    <submittedName>
        <fullName evidence="6">LysR family carnitine catabolism transcriptional activator</fullName>
    </submittedName>
</protein>
<dbReference type="InterPro" id="IPR036388">
    <property type="entry name" value="WH-like_DNA-bd_sf"/>
</dbReference>
<dbReference type="GO" id="GO:0005829">
    <property type="term" value="C:cytosol"/>
    <property type="evidence" value="ECO:0007669"/>
    <property type="project" value="TreeGrafter"/>
</dbReference>
<reference evidence="6 7" key="1">
    <citation type="submission" date="2018-06" db="EMBL/GenBank/DDBJ databases">
        <title>Genomic Encyclopedia of Archaeal and Bacterial Type Strains, Phase II (KMG-II): from individual species to whole genera.</title>
        <authorList>
            <person name="Goeker M."/>
        </authorList>
    </citation>
    <scope>NUCLEOTIDE SEQUENCE [LARGE SCALE GENOMIC DNA]</scope>
    <source>
        <strain evidence="6 7">DSM 22009</strain>
    </source>
</reference>
<comment type="caution">
    <text evidence="6">The sequence shown here is derived from an EMBL/GenBank/DDBJ whole genome shotgun (WGS) entry which is preliminary data.</text>
</comment>
<dbReference type="AlphaFoldDB" id="A0A2W7N6B1"/>
<dbReference type="PANTHER" id="PTHR30419">
    <property type="entry name" value="HTH-TYPE TRANSCRIPTIONAL REGULATOR YBHD"/>
    <property type="match status" value="1"/>
</dbReference>
<dbReference type="GO" id="GO:0003700">
    <property type="term" value="F:DNA-binding transcription factor activity"/>
    <property type="evidence" value="ECO:0007669"/>
    <property type="project" value="InterPro"/>
</dbReference>
<evidence type="ECO:0000256" key="4">
    <source>
        <dbReference type="ARBA" id="ARBA00023163"/>
    </source>
</evidence>
<dbReference type="InterPro" id="IPR000847">
    <property type="entry name" value="LysR_HTH_N"/>
</dbReference>